<dbReference type="CDD" id="cd03312">
    <property type="entry name" value="CIMS_N_terminal_like"/>
    <property type="match status" value="1"/>
</dbReference>
<keyword evidence="4 10" id="KW-0489">Methyltransferase</keyword>
<dbReference type="GO" id="GO:0009086">
    <property type="term" value="P:methionine biosynthetic process"/>
    <property type="evidence" value="ECO:0007669"/>
    <property type="project" value="UniProtKB-UniRule"/>
</dbReference>
<dbReference type="InterPro" id="IPR002629">
    <property type="entry name" value="Met_Synth_C/arc"/>
</dbReference>
<evidence type="ECO:0000256" key="8">
    <source>
        <dbReference type="ARBA" id="ARBA00022833"/>
    </source>
</evidence>
<feature type="binding site" evidence="10">
    <location>
        <position position="618"/>
    </location>
    <ligand>
        <name>Zn(2+)</name>
        <dbReference type="ChEBI" id="CHEBI:29105"/>
        <note>catalytic</note>
    </ligand>
</feature>
<evidence type="ECO:0000313" key="17">
    <source>
        <dbReference type="Proteomes" id="UP000007435"/>
    </source>
</evidence>
<feature type="active site" description="Proton donor" evidence="10 13">
    <location>
        <position position="669"/>
    </location>
</feature>
<dbReference type="Pfam" id="PF01717">
    <property type="entry name" value="Meth_synt_2"/>
    <property type="match status" value="1"/>
</dbReference>
<evidence type="ECO:0000256" key="2">
    <source>
        <dbReference type="ARBA" id="ARBA00004681"/>
    </source>
</evidence>
<keyword evidence="6 10" id="KW-0808">Transferase</keyword>
<dbReference type="eggNOG" id="COG0620">
    <property type="taxonomic scope" value="Bacteria"/>
</dbReference>
<feature type="binding site" evidence="10 11">
    <location>
        <position position="459"/>
    </location>
    <ligand>
        <name>L-methionine</name>
        <dbReference type="ChEBI" id="CHEBI:57844"/>
    </ligand>
</feature>
<evidence type="ECO:0000256" key="10">
    <source>
        <dbReference type="HAMAP-Rule" id="MF_00172"/>
    </source>
</evidence>
<gene>
    <name evidence="10" type="primary">metE</name>
    <name evidence="16" type="ordered locus">Lbys_2089</name>
</gene>
<evidence type="ECO:0000256" key="3">
    <source>
        <dbReference type="ARBA" id="ARBA00009553"/>
    </source>
</evidence>
<reference evidence="16 17" key="2">
    <citation type="journal article" date="2011" name="Stand. Genomic Sci.">
        <title>Complete genome sequence of Leadbetterella byssophila type strain (4M15).</title>
        <authorList>
            <person name="Abt B."/>
            <person name="Teshima H."/>
            <person name="Lucas S."/>
            <person name="Lapidus A."/>
            <person name="Del Rio T.G."/>
            <person name="Nolan M."/>
            <person name="Tice H."/>
            <person name="Cheng J.F."/>
            <person name="Pitluck S."/>
            <person name="Liolios K."/>
            <person name="Pagani I."/>
            <person name="Ivanova N."/>
            <person name="Mavromatis K."/>
            <person name="Pati A."/>
            <person name="Tapia R."/>
            <person name="Han C."/>
            <person name="Goodwin L."/>
            <person name="Chen A."/>
            <person name="Palaniappan K."/>
            <person name="Land M."/>
            <person name="Hauser L."/>
            <person name="Chang Y.J."/>
            <person name="Jeffries C.D."/>
            <person name="Rohde M."/>
            <person name="Goker M."/>
            <person name="Tindall B.J."/>
            <person name="Detter J.C."/>
            <person name="Woyke T."/>
            <person name="Bristow J."/>
            <person name="Eisen J.A."/>
            <person name="Markowitz V."/>
            <person name="Hugenholtz P."/>
            <person name="Klenk H.P."/>
            <person name="Kyrpides N.C."/>
        </authorList>
    </citation>
    <scope>NUCLEOTIDE SEQUENCE [LARGE SCALE GENOMIC DNA]</scope>
    <source>
        <strain evidence="17">DSM 17132 / JCM 16389 / KACC 11308 / NBRC 106382 / 4M15</strain>
    </source>
</reference>
<dbReference type="RefSeq" id="WP_013408831.1">
    <property type="nucleotide sequence ID" value="NC_014655.1"/>
</dbReference>
<feature type="binding site" evidence="10">
    <location>
        <position position="640"/>
    </location>
    <ligand>
        <name>Zn(2+)</name>
        <dbReference type="ChEBI" id="CHEBI:29105"/>
        <note>catalytic</note>
    </ligand>
</feature>
<keyword evidence="8 10" id="KW-0862">Zinc</keyword>
<accession>E4RTR1</accession>
<feature type="binding site" evidence="10">
    <location>
        <position position="701"/>
    </location>
    <ligand>
        <name>Zn(2+)</name>
        <dbReference type="ChEBI" id="CHEBI:29105"/>
        <note>catalytic</note>
    </ligand>
</feature>
<evidence type="ECO:0000256" key="9">
    <source>
        <dbReference type="ARBA" id="ARBA00023167"/>
    </source>
</evidence>
<comment type="cofactor">
    <cofactor evidence="10">
        <name>Zn(2+)</name>
        <dbReference type="ChEBI" id="CHEBI:29105"/>
    </cofactor>
    <text evidence="10">Binds 1 zinc ion per subunit.</text>
</comment>
<feature type="binding site" evidence="10">
    <location>
        <position position="580"/>
    </location>
    <ligand>
        <name>5-methyltetrahydropteroyltri-L-glutamate</name>
        <dbReference type="ChEBI" id="CHEBI:58207"/>
    </ligand>
</feature>
<dbReference type="HOGENOM" id="CLU_013175_0_0_10"/>
<feature type="binding site" evidence="10 11">
    <location>
        <position position="536"/>
    </location>
    <ligand>
        <name>5-methyltetrahydropteroyltri-L-glutamate</name>
        <dbReference type="ChEBI" id="CHEBI:58207"/>
    </ligand>
</feature>
<keyword evidence="7 10" id="KW-0479">Metal-binding</keyword>
<feature type="domain" description="Cobalamin-independent methionine synthase MetE N-terminal" evidence="15">
    <location>
        <begin position="3"/>
        <end position="295"/>
    </location>
</feature>
<feature type="binding site" evidence="10">
    <location>
        <position position="459"/>
    </location>
    <ligand>
        <name>L-homocysteine</name>
        <dbReference type="ChEBI" id="CHEBI:58199"/>
    </ligand>
</feature>
<feature type="binding site" evidence="10">
    <location>
        <position position="616"/>
    </location>
    <ligand>
        <name>Zn(2+)</name>
        <dbReference type="ChEBI" id="CHEBI:29105"/>
        <note>catalytic</note>
    </ligand>
</feature>
<evidence type="ECO:0000259" key="15">
    <source>
        <dbReference type="Pfam" id="PF08267"/>
    </source>
</evidence>
<dbReference type="Pfam" id="PF08267">
    <property type="entry name" value="Meth_synt_1"/>
    <property type="match status" value="1"/>
</dbReference>
<dbReference type="NCBIfam" id="NF003556">
    <property type="entry name" value="PRK05222.1"/>
    <property type="match status" value="1"/>
</dbReference>
<keyword evidence="9 10" id="KW-0486">Methionine biosynthesis</keyword>
<dbReference type="UniPathway" id="UPA00051">
    <property type="reaction ID" value="UER00082"/>
</dbReference>
<comment type="similarity">
    <text evidence="3 10">Belongs to the vitamin-B12 independent methionine synthase family.</text>
</comment>
<sequence length="726" mass="83592">MKTLNLGYPRIGSERELKWASEAYWAGKISLEDLIETGKRIRRGNWLLQKEQGVDLIPCNDFSFYDHVLDTACMFGMIPKEYEVVPEPLDRYFAMARGDQRYGLSALKMTKWWDTNYHYIVPKPGQKLQLVPYKLLEEVEEAKALGINVKPVIIGPYTFCYLSKMEDRLEEIIPLYVQLLHILAEKDIQYVQMDEPVLGVREDLNFSWAYDTFARENSAIKIILANYFEGYGKNAHWILDLPVDTLHLDLVRSPYQSFELLSKNSDKNFSLGLIDGRNVWKSDMKTLVSQVERAIQLVGRERLFLAPSCSLIHVPCDLDLETDLDIKSSLAFAKQKLEELQTLKAHFNGDLIDLLAFDRQKTETSEVQNKVYALTLEDERRSEPFDVRNPKQKAFFDLPPLPTTTIGSFPQTTEIRKLRANLKKGEISLSTYEEILKEETRKLIKWQEDIGLDVLVHGEFERTDMVEYFGELLDGFAFTQKGWVQSYGSRCVKPPIIFGDVKRKADMTVKWSAFAQSCTSKWVKGMLTGPVTILQWSFVRTDQSRRDTCLQIALALREEVLALEKAGIRIIQVDEPGLREGLPLRKENIRTYLEWATRAFRVATSGVEPETQIHTHMCYAHFREILPAIISLDADVITLECARAPQELLNTFKEEPYPYEIGPGVYDIHSPRIPHKEEMSQCIAEALKVVPKDRLWVNPDCGLKTRKWTEVEPALKQMVAAARSFR</sequence>
<evidence type="ECO:0000259" key="14">
    <source>
        <dbReference type="Pfam" id="PF01717"/>
    </source>
</evidence>
<feature type="binding site" evidence="12">
    <location>
        <position position="616"/>
    </location>
    <ligand>
        <name>Zn(2+)</name>
        <dbReference type="ChEBI" id="CHEBI:29105"/>
        <label>1</label>
        <note>catalytic</note>
    </ligand>
</feature>
<dbReference type="STRING" id="649349.Lbys_2089"/>
<feature type="binding site" evidence="12">
    <location>
        <position position="618"/>
    </location>
    <ligand>
        <name>Zn(2+)</name>
        <dbReference type="ChEBI" id="CHEBI:29105"/>
        <label>1</label>
        <note>catalytic</note>
    </ligand>
</feature>
<feature type="binding site" evidence="10 11">
    <location>
        <begin position="406"/>
        <end position="408"/>
    </location>
    <ligand>
        <name>L-methionine</name>
        <dbReference type="ChEBI" id="CHEBI:57844"/>
    </ligand>
</feature>
<evidence type="ECO:0000256" key="6">
    <source>
        <dbReference type="ARBA" id="ARBA00022679"/>
    </source>
</evidence>
<dbReference type="Proteomes" id="UP000007435">
    <property type="component" value="Chromosome"/>
</dbReference>
<feature type="binding site" evidence="11">
    <location>
        <position position="18"/>
    </location>
    <ligand>
        <name>5-methyltetrahydropteroyltri-L-glutamate</name>
        <dbReference type="ChEBI" id="CHEBI:58207"/>
    </ligand>
</feature>
<evidence type="ECO:0000256" key="4">
    <source>
        <dbReference type="ARBA" id="ARBA00022603"/>
    </source>
</evidence>
<evidence type="ECO:0000256" key="5">
    <source>
        <dbReference type="ARBA" id="ARBA00022605"/>
    </source>
</evidence>
<evidence type="ECO:0000256" key="7">
    <source>
        <dbReference type="ARBA" id="ARBA00022723"/>
    </source>
</evidence>
<feature type="binding site" evidence="10">
    <location>
        <position position="111"/>
    </location>
    <ligand>
        <name>5-methyltetrahydropteroyltri-L-glutamate</name>
        <dbReference type="ChEBI" id="CHEBI:58207"/>
    </ligand>
</feature>
<feature type="binding site" evidence="10 11">
    <location>
        <position position="574"/>
    </location>
    <ligand>
        <name>L-homocysteine</name>
        <dbReference type="ChEBI" id="CHEBI:58199"/>
    </ligand>
</feature>
<evidence type="ECO:0000256" key="12">
    <source>
        <dbReference type="PIRSR" id="PIRSR000382-2"/>
    </source>
</evidence>
<dbReference type="NCBIfam" id="TIGR01371">
    <property type="entry name" value="met_syn_B12ind"/>
    <property type="match status" value="1"/>
</dbReference>
<evidence type="ECO:0000256" key="11">
    <source>
        <dbReference type="PIRSR" id="PIRSR000382-1"/>
    </source>
</evidence>
<proteinExistence type="inferred from homology"/>
<dbReference type="OrthoDB" id="244285at2"/>
<dbReference type="GO" id="GO:0008270">
    <property type="term" value="F:zinc ion binding"/>
    <property type="evidence" value="ECO:0007669"/>
    <property type="project" value="InterPro"/>
</dbReference>
<dbReference type="InterPro" id="IPR038071">
    <property type="entry name" value="UROD/MetE-like_sf"/>
</dbReference>
<feature type="binding site" evidence="12">
    <location>
        <position position="701"/>
    </location>
    <ligand>
        <name>Zn(2+)</name>
        <dbReference type="ChEBI" id="CHEBI:29105"/>
        <label>1</label>
        <note>catalytic</note>
    </ligand>
</feature>
<keyword evidence="5 10" id="KW-0028">Amino-acid biosynthesis</keyword>
<evidence type="ECO:0000256" key="1">
    <source>
        <dbReference type="ARBA" id="ARBA00002777"/>
    </source>
</evidence>
<dbReference type="EMBL" id="CP002305">
    <property type="protein sequence ID" value="ADQ17785.1"/>
    <property type="molecule type" value="Genomic_DNA"/>
</dbReference>
<feature type="binding site" evidence="10 11">
    <location>
        <position position="574"/>
    </location>
    <ligand>
        <name>L-methionine</name>
        <dbReference type="ChEBI" id="CHEBI:57844"/>
    </ligand>
</feature>
<keyword evidence="10" id="KW-0677">Repeat</keyword>
<reference key="1">
    <citation type="submission" date="2010-11" db="EMBL/GenBank/DDBJ databases">
        <title>The complete genome of Leadbetterella byssophila DSM 17132.</title>
        <authorList>
            <consortium name="US DOE Joint Genome Institute (JGI-PGF)"/>
            <person name="Lucas S."/>
            <person name="Copeland A."/>
            <person name="Lapidus A."/>
            <person name="Glavina del Rio T."/>
            <person name="Dalin E."/>
            <person name="Tice H."/>
            <person name="Bruce D."/>
            <person name="Goodwin L."/>
            <person name="Pitluck S."/>
            <person name="Kyrpides N."/>
            <person name="Mavromatis K."/>
            <person name="Ivanova N."/>
            <person name="Teshima H."/>
            <person name="Brettin T."/>
            <person name="Detter J.C."/>
            <person name="Han C."/>
            <person name="Tapia R."/>
            <person name="Land M."/>
            <person name="Hauser L."/>
            <person name="Markowitz V."/>
            <person name="Cheng J.-F."/>
            <person name="Hugenholtz P."/>
            <person name="Woyke T."/>
            <person name="Wu D."/>
            <person name="Tindall B."/>
            <person name="Pomrenke H.G."/>
            <person name="Brambilla E."/>
            <person name="Klenk H.-P."/>
            <person name="Eisen J.A."/>
        </authorList>
    </citation>
    <scope>NUCLEOTIDE SEQUENCE [LARGE SCALE GENOMIC DNA]</scope>
    <source>
        <strain>DSM 17132</strain>
    </source>
</reference>
<dbReference type="KEGG" id="lby:Lbys_2089"/>
<comment type="function">
    <text evidence="1 10">Catalyzes the transfer of a methyl group from 5-methyltetrahydrofolate to homocysteine resulting in methionine formation.</text>
</comment>
<protein>
    <recommendedName>
        <fullName evidence="10">5-methyltetrahydropteroyltriglutamate--homocysteine methyltransferase</fullName>
        <ecNumber evidence="10">2.1.1.14</ecNumber>
    </recommendedName>
    <alternativeName>
        <fullName evidence="10">Cobalamin-independent methionine synthase</fullName>
    </alternativeName>
    <alternativeName>
        <fullName evidence="10">Methionine synthase, vitamin-B12 independent isozyme</fullName>
    </alternativeName>
</protein>
<comment type="pathway">
    <text evidence="2 10">Amino-acid biosynthesis; L-methionine biosynthesis via de novo pathway; L-methionine from L-homocysteine (MetE route): step 1/1.</text>
</comment>
<feature type="binding site" evidence="10 11">
    <location>
        <begin position="406"/>
        <end position="408"/>
    </location>
    <ligand>
        <name>L-homocysteine</name>
        <dbReference type="ChEBI" id="CHEBI:58199"/>
    </ligand>
</feature>
<evidence type="ECO:0000313" key="16">
    <source>
        <dbReference type="EMBL" id="ADQ17785.1"/>
    </source>
</evidence>
<dbReference type="CDD" id="cd03311">
    <property type="entry name" value="CIMS_C_terminal_like"/>
    <property type="match status" value="1"/>
</dbReference>
<keyword evidence="17" id="KW-1185">Reference proteome</keyword>
<dbReference type="AlphaFoldDB" id="E4RTR1"/>
<dbReference type="GO" id="GO:0003871">
    <property type="term" value="F:5-methyltetrahydropteroyltriglutamate-homocysteine S-methyltransferase activity"/>
    <property type="evidence" value="ECO:0007669"/>
    <property type="project" value="UniProtKB-UniRule"/>
</dbReference>
<dbReference type="PIRSF" id="PIRSF000382">
    <property type="entry name" value="MeTrfase_B12_ind"/>
    <property type="match status" value="1"/>
</dbReference>
<dbReference type="PANTHER" id="PTHR30519">
    <property type="entry name" value="5-METHYLTETRAHYDROPTEROYLTRIGLUTAMATE--HOMOCYSTEINE METHYLTRANSFERASE"/>
    <property type="match status" value="1"/>
</dbReference>
<dbReference type="GO" id="GO:0032259">
    <property type="term" value="P:methylation"/>
    <property type="evidence" value="ECO:0007669"/>
    <property type="project" value="UniProtKB-KW"/>
</dbReference>
<dbReference type="InterPro" id="IPR006276">
    <property type="entry name" value="Cobalamin-indep_Met_synthase"/>
</dbReference>
<dbReference type="Gene3D" id="3.20.20.210">
    <property type="match status" value="2"/>
</dbReference>
<feature type="binding site" evidence="10 11">
    <location>
        <begin position="490"/>
        <end position="491"/>
    </location>
    <ligand>
        <name>5-methyltetrahydropteroyltri-L-glutamate</name>
        <dbReference type="ChEBI" id="CHEBI:58207"/>
    </ligand>
</feature>
<dbReference type="EC" id="2.1.1.14" evidence="10"/>
<dbReference type="InterPro" id="IPR013215">
    <property type="entry name" value="Cbl-indep_Met_Synth_N"/>
</dbReference>
<feature type="binding site" evidence="12">
    <location>
        <position position="640"/>
    </location>
    <ligand>
        <name>Zn(2+)</name>
        <dbReference type="ChEBI" id="CHEBI:29105"/>
        <label>1</label>
        <note>catalytic</note>
    </ligand>
</feature>
<feature type="domain" description="Cobalamin-independent methionine synthase MetE C-terminal/archaeal" evidence="14">
    <location>
        <begin position="401"/>
        <end position="723"/>
    </location>
</feature>
<evidence type="ECO:0000256" key="13">
    <source>
        <dbReference type="PIRSR" id="PIRSR000382-3"/>
    </source>
</evidence>
<comment type="cofactor">
    <cofactor evidence="12">
        <name>Zn(2+)</name>
        <dbReference type="ChEBI" id="CHEBI:29105"/>
    </cofactor>
    <text evidence="12">Binds 2 Zn(2+) ions per subunit.</text>
</comment>
<feature type="binding site" evidence="11">
    <location>
        <position position="116"/>
    </location>
    <ligand>
        <name>5-methyltetrahydropteroyltri-L-glutamate</name>
        <dbReference type="ChEBI" id="CHEBI:58207"/>
    </ligand>
</feature>
<dbReference type="SUPFAM" id="SSF51726">
    <property type="entry name" value="UROD/MetE-like"/>
    <property type="match status" value="2"/>
</dbReference>
<organism evidence="16 17">
    <name type="scientific">Leadbetterella byssophila (strain DSM 17132 / JCM 16389 / KACC 11308 / NBRC 106382 / 4M15)</name>
    <dbReference type="NCBI Taxonomy" id="649349"/>
    <lineage>
        <taxon>Bacteria</taxon>
        <taxon>Pseudomonadati</taxon>
        <taxon>Bacteroidota</taxon>
        <taxon>Cytophagia</taxon>
        <taxon>Cytophagales</taxon>
        <taxon>Leadbetterellaceae</taxon>
        <taxon>Leadbetterella</taxon>
    </lineage>
</organism>
<dbReference type="HAMAP" id="MF_00172">
    <property type="entry name" value="Meth_synth"/>
    <property type="match status" value="1"/>
</dbReference>
<name>E4RTR1_LEAB4</name>
<feature type="binding site" evidence="10">
    <location>
        <begin position="15"/>
        <end position="18"/>
    </location>
    <ligand>
        <name>5-methyltetrahydropteroyltri-L-glutamate</name>
        <dbReference type="ChEBI" id="CHEBI:58207"/>
    </ligand>
</feature>
<comment type="catalytic activity">
    <reaction evidence="10">
        <text>5-methyltetrahydropteroyltri-L-glutamate + L-homocysteine = tetrahydropteroyltri-L-glutamate + L-methionine</text>
        <dbReference type="Rhea" id="RHEA:21196"/>
        <dbReference type="ChEBI" id="CHEBI:57844"/>
        <dbReference type="ChEBI" id="CHEBI:58140"/>
        <dbReference type="ChEBI" id="CHEBI:58199"/>
        <dbReference type="ChEBI" id="CHEBI:58207"/>
        <dbReference type="EC" id="2.1.1.14"/>
    </reaction>
</comment>